<dbReference type="Proteomes" id="UP000289954">
    <property type="component" value="Unassembled WGS sequence"/>
</dbReference>
<dbReference type="RefSeq" id="WP_130782967.1">
    <property type="nucleotide sequence ID" value="NZ_BIMR01000364.1"/>
</dbReference>
<protein>
    <recommendedName>
        <fullName evidence="4">Intracellular proteinase inhibitor BsuPI domain-containing protein</fullName>
    </recommendedName>
</protein>
<feature type="region of interest" description="Disordered" evidence="1">
    <location>
        <begin position="114"/>
        <end position="135"/>
    </location>
</feature>
<evidence type="ECO:0008006" key="4">
    <source>
        <dbReference type="Google" id="ProtNLM"/>
    </source>
</evidence>
<keyword evidence="3" id="KW-1185">Reference proteome</keyword>
<dbReference type="Gene3D" id="2.60.40.2970">
    <property type="match status" value="1"/>
</dbReference>
<sequence>MGTLRLVVEPVQDDEAVLAVRVLLVNDGDDDVTVNARLAVSAEHGPGELAFAVVGPDGDEVPFAARVNLGRARGEHTATLRPTVHVGTTVDLGDYHPVDAPGAYRVVATYRGAGGGGAGAEQEDDSDAGLPTGVWRGSVRSDEVTVEVR</sequence>
<evidence type="ECO:0000313" key="2">
    <source>
        <dbReference type="EMBL" id="GCE78302.1"/>
    </source>
</evidence>
<reference evidence="2 3" key="1">
    <citation type="submission" date="2019-01" db="EMBL/GenBank/DDBJ databases">
        <title>Draft genome sequence of Cellulomonas takizawaensis strain TKZ-21.</title>
        <authorList>
            <person name="Yamamura H."/>
            <person name="Hayashi T."/>
            <person name="Hamada M."/>
            <person name="Serisawa Y."/>
            <person name="Matsuyama K."/>
            <person name="Nakagawa Y."/>
            <person name="Otoguro M."/>
            <person name="Yanagida F."/>
            <person name="Hayakawa M."/>
        </authorList>
    </citation>
    <scope>NUCLEOTIDE SEQUENCE [LARGE SCALE GENOMIC DNA]</scope>
    <source>
        <strain evidence="2 3">NBRC12680</strain>
    </source>
</reference>
<evidence type="ECO:0000313" key="3">
    <source>
        <dbReference type="Proteomes" id="UP000289954"/>
    </source>
</evidence>
<proteinExistence type="predicted"/>
<evidence type="ECO:0000256" key="1">
    <source>
        <dbReference type="SAM" id="MobiDB-lite"/>
    </source>
</evidence>
<dbReference type="EMBL" id="BIMR01000364">
    <property type="protein sequence ID" value="GCE78302.1"/>
    <property type="molecule type" value="Genomic_DNA"/>
</dbReference>
<name>A0A402DW44_9CELL</name>
<dbReference type="AlphaFoldDB" id="A0A402DW44"/>
<dbReference type="OrthoDB" id="9429500at2"/>
<comment type="caution">
    <text evidence="2">The sequence shown here is derived from an EMBL/GenBank/DDBJ whole genome shotgun (WGS) entry which is preliminary data.</text>
</comment>
<organism evidence="2 3">
    <name type="scientific">Cellulomonas biazotea</name>
    <dbReference type="NCBI Taxonomy" id="1709"/>
    <lineage>
        <taxon>Bacteria</taxon>
        <taxon>Bacillati</taxon>
        <taxon>Actinomycetota</taxon>
        <taxon>Actinomycetes</taxon>
        <taxon>Micrococcales</taxon>
        <taxon>Cellulomonadaceae</taxon>
        <taxon>Cellulomonas</taxon>
    </lineage>
</organism>
<accession>A0A402DW44</accession>
<gene>
    <name evidence="2" type="ORF">CBZ_33580</name>
</gene>